<keyword evidence="3" id="KW-1185">Reference proteome</keyword>
<evidence type="ECO:0000313" key="2">
    <source>
        <dbReference type="EMBL" id="GAA2453253.1"/>
    </source>
</evidence>
<dbReference type="EMBL" id="BAAATK010000045">
    <property type="protein sequence ID" value="GAA2453253.1"/>
    <property type="molecule type" value="Genomic_DNA"/>
</dbReference>
<feature type="region of interest" description="Disordered" evidence="1">
    <location>
        <begin position="23"/>
        <end position="49"/>
    </location>
</feature>
<evidence type="ECO:0000256" key="1">
    <source>
        <dbReference type="SAM" id="MobiDB-lite"/>
    </source>
</evidence>
<accession>A0ABP5XGE1</accession>
<evidence type="ECO:0008006" key="4">
    <source>
        <dbReference type="Google" id="ProtNLM"/>
    </source>
</evidence>
<reference evidence="3" key="1">
    <citation type="journal article" date="2019" name="Int. J. Syst. Evol. Microbiol.">
        <title>The Global Catalogue of Microorganisms (GCM) 10K type strain sequencing project: providing services to taxonomists for standard genome sequencing and annotation.</title>
        <authorList>
            <consortium name="The Broad Institute Genomics Platform"/>
            <consortium name="The Broad Institute Genome Sequencing Center for Infectious Disease"/>
            <person name="Wu L."/>
            <person name="Ma J."/>
        </authorList>
    </citation>
    <scope>NUCLEOTIDE SEQUENCE [LARGE SCALE GENOMIC DNA]</scope>
    <source>
        <strain evidence="3">JCM 6922</strain>
    </source>
</reference>
<comment type="caution">
    <text evidence="2">The sequence shown here is derived from an EMBL/GenBank/DDBJ whole genome shotgun (WGS) entry which is preliminary data.</text>
</comment>
<evidence type="ECO:0000313" key="3">
    <source>
        <dbReference type="Proteomes" id="UP001500460"/>
    </source>
</evidence>
<dbReference type="Proteomes" id="UP001500460">
    <property type="component" value="Unassembled WGS sequence"/>
</dbReference>
<protein>
    <recommendedName>
        <fullName evidence="4">Secreted protein</fullName>
    </recommendedName>
</protein>
<sequence>MALPGDTARRFGAARPVRVLAHPGCPAAVRPPDRRDDEDPGVPETRLRPVAVSARASIVLRS</sequence>
<proteinExistence type="predicted"/>
<organism evidence="2 3">
    <name type="scientific">Streptomyces glaucus</name>
    <dbReference type="NCBI Taxonomy" id="284029"/>
    <lineage>
        <taxon>Bacteria</taxon>
        <taxon>Bacillati</taxon>
        <taxon>Actinomycetota</taxon>
        <taxon>Actinomycetes</taxon>
        <taxon>Kitasatosporales</taxon>
        <taxon>Streptomycetaceae</taxon>
        <taxon>Streptomyces</taxon>
    </lineage>
</organism>
<name>A0ABP5XGE1_9ACTN</name>
<gene>
    <name evidence="2" type="ORF">GCM10010421_52660</name>
</gene>